<dbReference type="CDD" id="cd00067">
    <property type="entry name" value="GAL4"/>
    <property type="match status" value="1"/>
</dbReference>
<feature type="region of interest" description="Disordered" evidence="6">
    <location>
        <begin position="1"/>
        <end position="24"/>
    </location>
</feature>
<dbReference type="EMBL" id="JBGBPQ010000014">
    <property type="protein sequence ID" value="KAL1510999.1"/>
    <property type="molecule type" value="Genomic_DNA"/>
</dbReference>
<dbReference type="GO" id="GO:0000981">
    <property type="term" value="F:DNA-binding transcription factor activity, RNA polymerase II-specific"/>
    <property type="evidence" value="ECO:0007669"/>
    <property type="project" value="InterPro"/>
</dbReference>
<evidence type="ECO:0000259" key="7">
    <source>
        <dbReference type="PROSITE" id="PS50048"/>
    </source>
</evidence>
<gene>
    <name evidence="8" type="ORF">AB1Y20_005824</name>
</gene>
<evidence type="ECO:0000313" key="9">
    <source>
        <dbReference type="Proteomes" id="UP001515480"/>
    </source>
</evidence>
<keyword evidence="5" id="KW-0539">Nucleus</keyword>
<keyword evidence="2" id="KW-0805">Transcription regulation</keyword>
<evidence type="ECO:0000256" key="6">
    <source>
        <dbReference type="SAM" id="MobiDB-lite"/>
    </source>
</evidence>
<dbReference type="SUPFAM" id="SSF57701">
    <property type="entry name" value="Zn2/Cys6 DNA-binding domain"/>
    <property type="match status" value="2"/>
</dbReference>
<keyword evidence="9" id="KW-1185">Reference proteome</keyword>
<feature type="compositionally biased region" description="Low complexity" evidence="6">
    <location>
        <begin position="193"/>
        <end position="203"/>
    </location>
</feature>
<evidence type="ECO:0000256" key="5">
    <source>
        <dbReference type="ARBA" id="ARBA00023242"/>
    </source>
</evidence>
<keyword evidence="4" id="KW-0804">Transcription</keyword>
<dbReference type="PROSITE" id="PS50048">
    <property type="entry name" value="ZN2_CY6_FUNGAL_2"/>
    <property type="match status" value="1"/>
</dbReference>
<evidence type="ECO:0000256" key="4">
    <source>
        <dbReference type="ARBA" id="ARBA00023163"/>
    </source>
</evidence>
<feature type="domain" description="Zn(2)-C6 fungal-type" evidence="7">
    <location>
        <begin position="51"/>
        <end position="80"/>
    </location>
</feature>
<dbReference type="PROSITE" id="PS00463">
    <property type="entry name" value="ZN2_CY6_FUNGAL_1"/>
    <property type="match status" value="2"/>
</dbReference>
<dbReference type="PANTHER" id="PTHR31845">
    <property type="entry name" value="FINGER DOMAIN PROTEIN, PUTATIVE-RELATED"/>
    <property type="match status" value="1"/>
</dbReference>
<evidence type="ECO:0000256" key="3">
    <source>
        <dbReference type="ARBA" id="ARBA00023125"/>
    </source>
</evidence>
<dbReference type="GO" id="GO:0008270">
    <property type="term" value="F:zinc ion binding"/>
    <property type="evidence" value="ECO:0007669"/>
    <property type="project" value="InterPro"/>
</dbReference>
<reference evidence="8 9" key="1">
    <citation type="journal article" date="2024" name="Science">
        <title>Giant polyketide synthase enzymes in the biosynthesis of giant marine polyether toxins.</title>
        <authorList>
            <person name="Fallon T.R."/>
            <person name="Shende V.V."/>
            <person name="Wierzbicki I.H."/>
            <person name="Pendleton A.L."/>
            <person name="Watervoot N.F."/>
            <person name="Auber R.P."/>
            <person name="Gonzalez D.J."/>
            <person name="Wisecaver J.H."/>
            <person name="Moore B.S."/>
        </authorList>
    </citation>
    <scope>NUCLEOTIDE SEQUENCE [LARGE SCALE GENOMIC DNA]</scope>
    <source>
        <strain evidence="8 9">12B1</strain>
    </source>
</reference>
<dbReference type="PANTHER" id="PTHR31845:SF10">
    <property type="entry name" value="ZN(II)2CYS6 TRANSCRIPTION FACTOR (EUROFUNG)"/>
    <property type="match status" value="1"/>
</dbReference>
<accession>A0AB34J0V5</accession>
<comment type="subcellular location">
    <subcellularLocation>
        <location evidence="1">Nucleus</location>
    </subcellularLocation>
</comment>
<dbReference type="Proteomes" id="UP001515480">
    <property type="component" value="Unassembled WGS sequence"/>
</dbReference>
<comment type="caution">
    <text evidence="8">The sequence shown here is derived from an EMBL/GenBank/DDBJ whole genome shotgun (WGS) entry which is preliminary data.</text>
</comment>
<dbReference type="AlphaFoldDB" id="A0AB34J0V5"/>
<feature type="compositionally biased region" description="Basic and acidic residues" evidence="6">
    <location>
        <begin position="204"/>
        <end position="219"/>
    </location>
</feature>
<dbReference type="Pfam" id="PF00172">
    <property type="entry name" value="Zn_clus"/>
    <property type="match status" value="1"/>
</dbReference>
<protein>
    <recommendedName>
        <fullName evidence="7">Zn(2)-C6 fungal-type domain-containing protein</fullName>
    </recommendedName>
</protein>
<keyword evidence="3" id="KW-0238">DNA-binding</keyword>
<dbReference type="GO" id="GO:0005634">
    <property type="term" value="C:nucleus"/>
    <property type="evidence" value="ECO:0007669"/>
    <property type="project" value="UniProtKB-SubCell"/>
</dbReference>
<feature type="region of interest" description="Disordered" evidence="6">
    <location>
        <begin position="193"/>
        <end position="228"/>
    </location>
</feature>
<evidence type="ECO:0000256" key="1">
    <source>
        <dbReference type="ARBA" id="ARBA00004123"/>
    </source>
</evidence>
<name>A0AB34J0V5_PRYPA</name>
<dbReference type="InterPro" id="IPR001138">
    <property type="entry name" value="Zn2Cys6_DnaBD"/>
</dbReference>
<dbReference type="GO" id="GO:0000976">
    <property type="term" value="F:transcription cis-regulatory region binding"/>
    <property type="evidence" value="ECO:0007669"/>
    <property type="project" value="TreeGrafter"/>
</dbReference>
<organism evidence="8 9">
    <name type="scientific">Prymnesium parvum</name>
    <name type="common">Toxic golden alga</name>
    <dbReference type="NCBI Taxonomy" id="97485"/>
    <lineage>
        <taxon>Eukaryota</taxon>
        <taxon>Haptista</taxon>
        <taxon>Haptophyta</taxon>
        <taxon>Prymnesiophyceae</taxon>
        <taxon>Prymnesiales</taxon>
        <taxon>Prymnesiaceae</taxon>
        <taxon>Prymnesium</taxon>
    </lineage>
</organism>
<dbReference type="Gene3D" id="4.10.240.10">
    <property type="entry name" value="Zn(2)-C6 fungal-type DNA-binding domain"/>
    <property type="match status" value="1"/>
</dbReference>
<dbReference type="InterPro" id="IPR036864">
    <property type="entry name" value="Zn2-C6_fun-type_DNA-bd_sf"/>
</dbReference>
<evidence type="ECO:0000256" key="2">
    <source>
        <dbReference type="ARBA" id="ARBA00023015"/>
    </source>
</evidence>
<evidence type="ECO:0000313" key="8">
    <source>
        <dbReference type="EMBL" id="KAL1510999.1"/>
    </source>
</evidence>
<dbReference type="InterPro" id="IPR051089">
    <property type="entry name" value="prtT"/>
</dbReference>
<sequence>MPAPSPSEAALQTGRARTWSDASTESSLSDASTVATHGSSPLELDLLLLHACVHCRASKTACTDCRPCVRCTRLGLDCAYMNKPRKRACVSCHSNKVACDLHLSGGGVCARCKRLNHCCVPREQVRQRVMRKRRRKVDESAHPTDALLRAARHGAEWGEEEAAALRLEAANGEAAPCGDAAELLLGLAWSGAAPGTAAASGRGSHFEDLNIKDEPHDEESGAVSRPSA</sequence>
<proteinExistence type="predicted"/>